<dbReference type="SUPFAM" id="SSF51735">
    <property type="entry name" value="NAD(P)-binding Rossmann-fold domains"/>
    <property type="match status" value="1"/>
</dbReference>
<comment type="caution">
    <text evidence="3">The sequence shown here is derived from an EMBL/GenBank/DDBJ whole genome shotgun (WGS) entry which is preliminary data.</text>
</comment>
<sequence length="312" mass="33354">MILVTGGLGFIGSHTARTLADLGESCVLTQHRNATVPDLLTKELGSQIFVEPLDIADRAAWSRLGEKHSITGIVHLAAHSILDPDPLAHLDGNLRGLSNLLHAAAAWKVSRVTVASTIGVYDLASSRPLREDEPLAMDAGNVIEAYKKTAEILGPFVGGQLGIEVVNVRIGAIWGPLGRVRSGFFAVPQLIHAAAHGTALESPPSAGKTEDGIDMCYVRDCGRGIAAVQTATTLHHHTYNVGSGRLTTNGDIRDAVLRLVPDATLDLPAGRTWNGRAMNISRIQEDTGFQPEYDTDRAVADYLSWLRAGNPR</sequence>
<dbReference type="InterPro" id="IPR036291">
    <property type="entry name" value="NAD(P)-bd_dom_sf"/>
</dbReference>
<feature type="domain" description="NAD-dependent epimerase/dehydratase" evidence="2">
    <location>
        <begin position="2"/>
        <end position="242"/>
    </location>
</feature>
<protein>
    <submittedName>
        <fullName evidence="3">NAD(P)-dependent oxidoreductase</fullName>
    </submittedName>
</protein>
<organism evidence="3 4">
    <name type="scientific">Fodinicola feengrottensis</name>
    <dbReference type="NCBI Taxonomy" id="435914"/>
    <lineage>
        <taxon>Bacteria</taxon>
        <taxon>Bacillati</taxon>
        <taxon>Actinomycetota</taxon>
        <taxon>Actinomycetes</taxon>
        <taxon>Mycobacteriales</taxon>
        <taxon>Fodinicola</taxon>
    </lineage>
</organism>
<comment type="similarity">
    <text evidence="1">Belongs to the NAD(P)-dependent epimerase/dehydratase family.</text>
</comment>
<reference evidence="4" key="1">
    <citation type="journal article" date="2019" name="Int. J. Syst. Evol. Microbiol.">
        <title>The Global Catalogue of Microorganisms (GCM) 10K type strain sequencing project: providing services to taxonomists for standard genome sequencing and annotation.</title>
        <authorList>
            <consortium name="The Broad Institute Genomics Platform"/>
            <consortium name="The Broad Institute Genome Sequencing Center for Infectious Disease"/>
            <person name="Wu L."/>
            <person name="Ma J."/>
        </authorList>
    </citation>
    <scope>NUCLEOTIDE SEQUENCE [LARGE SCALE GENOMIC DNA]</scope>
    <source>
        <strain evidence="4">JCM 14718</strain>
    </source>
</reference>
<accession>A0ABP4UH10</accession>
<dbReference type="EMBL" id="BAAANY010000030">
    <property type="protein sequence ID" value="GAA1705411.1"/>
    <property type="molecule type" value="Genomic_DNA"/>
</dbReference>
<evidence type="ECO:0000256" key="1">
    <source>
        <dbReference type="ARBA" id="ARBA00007637"/>
    </source>
</evidence>
<dbReference type="Gene3D" id="3.40.50.720">
    <property type="entry name" value="NAD(P)-binding Rossmann-like Domain"/>
    <property type="match status" value="1"/>
</dbReference>
<evidence type="ECO:0000313" key="4">
    <source>
        <dbReference type="Proteomes" id="UP001500618"/>
    </source>
</evidence>
<dbReference type="Pfam" id="PF01370">
    <property type="entry name" value="Epimerase"/>
    <property type="match status" value="1"/>
</dbReference>
<dbReference type="InterPro" id="IPR001509">
    <property type="entry name" value="Epimerase_deHydtase"/>
</dbReference>
<gene>
    <name evidence="3" type="ORF">GCM10009765_63340</name>
</gene>
<evidence type="ECO:0000313" key="3">
    <source>
        <dbReference type="EMBL" id="GAA1705411.1"/>
    </source>
</evidence>
<evidence type="ECO:0000259" key="2">
    <source>
        <dbReference type="Pfam" id="PF01370"/>
    </source>
</evidence>
<dbReference type="RefSeq" id="WP_344313906.1">
    <property type="nucleotide sequence ID" value="NZ_BAAANY010000030.1"/>
</dbReference>
<proteinExistence type="inferred from homology"/>
<dbReference type="PANTHER" id="PTHR43000">
    <property type="entry name" value="DTDP-D-GLUCOSE 4,6-DEHYDRATASE-RELATED"/>
    <property type="match status" value="1"/>
</dbReference>
<name>A0ABP4UH10_9ACTN</name>
<keyword evidence="4" id="KW-1185">Reference proteome</keyword>
<dbReference type="Proteomes" id="UP001500618">
    <property type="component" value="Unassembled WGS sequence"/>
</dbReference>